<dbReference type="Pfam" id="PF00144">
    <property type="entry name" value="Beta-lactamase"/>
    <property type="match status" value="1"/>
</dbReference>
<dbReference type="InterPro" id="IPR001466">
    <property type="entry name" value="Beta-lactam-related"/>
</dbReference>
<sequence length="391" mass="43009">MLQSDTLASLGKTLRTSIERQEIAGANLLVLQGGRELFYLEDGLADPQSGRPMTRDAIFRLYSMTKPITATAIMLLVERGEIDLLDPVSRYIPSFGRPLIEQGDRLVPPIREVHVHDLLHMTSGLVYGGEDRAGQHAEALFRELGDRLHGDRPMGTLEFADRMGRGPLAFEPGSDWRYGTSADILGAIVEIVSGMRFGEFLRREIFEPLDMPDTGFWLPESKRTRLAKTVQDDGNGGLKTYEGDHLGVLHLFDREPAFESGGAGLCSTIDDAAKFTTMLLNEGCLGSARLLKPRTVRQLTSAALSDRQQAGFAGWHSLIGHSYGSQMRVLTHPGQAGLLGSVGEYGWDGWLGAYFANSPLDKLTFLFMVQKRDSGTLAVTRKLRNLVFAGL</sequence>
<dbReference type="PANTHER" id="PTHR43283:SF3">
    <property type="entry name" value="BETA-LACTAMASE FAMILY PROTEIN (AFU_ORTHOLOGUE AFUA_5G07500)"/>
    <property type="match status" value="1"/>
</dbReference>
<dbReference type="AlphaFoldDB" id="A0A4Y6UQF4"/>
<evidence type="ECO:0000313" key="3">
    <source>
        <dbReference type="Proteomes" id="UP000316968"/>
    </source>
</evidence>
<organism evidence="2 3">
    <name type="scientific">Saccharibacillus brassicae</name>
    <dbReference type="NCBI Taxonomy" id="2583377"/>
    <lineage>
        <taxon>Bacteria</taxon>
        <taxon>Bacillati</taxon>
        <taxon>Bacillota</taxon>
        <taxon>Bacilli</taxon>
        <taxon>Bacillales</taxon>
        <taxon>Paenibacillaceae</taxon>
        <taxon>Saccharibacillus</taxon>
    </lineage>
</organism>
<dbReference type="PANTHER" id="PTHR43283">
    <property type="entry name" value="BETA-LACTAMASE-RELATED"/>
    <property type="match status" value="1"/>
</dbReference>
<evidence type="ECO:0000313" key="2">
    <source>
        <dbReference type="EMBL" id="QDH19862.1"/>
    </source>
</evidence>
<dbReference type="OrthoDB" id="9770183at2"/>
<dbReference type="Proteomes" id="UP000316968">
    <property type="component" value="Chromosome"/>
</dbReference>
<accession>A0A4Y6UQF4</accession>
<evidence type="ECO:0000259" key="1">
    <source>
        <dbReference type="Pfam" id="PF00144"/>
    </source>
</evidence>
<dbReference type="KEGG" id="saca:FFV09_02655"/>
<dbReference type="InterPro" id="IPR012338">
    <property type="entry name" value="Beta-lactam/transpept-like"/>
</dbReference>
<name>A0A4Y6UQF4_SACBS</name>
<dbReference type="SUPFAM" id="SSF56601">
    <property type="entry name" value="beta-lactamase/transpeptidase-like"/>
    <property type="match status" value="1"/>
</dbReference>
<protein>
    <submittedName>
        <fullName evidence="2">Beta-lactamase family protein</fullName>
    </submittedName>
</protein>
<dbReference type="RefSeq" id="WP_141446249.1">
    <property type="nucleotide sequence ID" value="NZ_CP041217.1"/>
</dbReference>
<dbReference type="EMBL" id="CP041217">
    <property type="protein sequence ID" value="QDH19862.1"/>
    <property type="molecule type" value="Genomic_DNA"/>
</dbReference>
<feature type="domain" description="Beta-lactamase-related" evidence="1">
    <location>
        <begin position="14"/>
        <end position="380"/>
    </location>
</feature>
<gene>
    <name evidence="2" type="ORF">FFV09_02655</name>
</gene>
<proteinExistence type="predicted"/>
<reference evidence="2 3" key="1">
    <citation type="submission" date="2019-06" db="EMBL/GenBank/DDBJ databases">
        <title>Saccharibacillus brassicae sp. nov., an endophytic bacterium isolated from Chinese cabbage seeds (Brassica pekinensis).</title>
        <authorList>
            <person name="Jiang L."/>
            <person name="Lee J."/>
            <person name="Kim S.W."/>
        </authorList>
    </citation>
    <scope>NUCLEOTIDE SEQUENCE [LARGE SCALE GENOMIC DNA]</scope>
    <source>
        <strain evidence="3">KCTC 43072 / ATSA2</strain>
    </source>
</reference>
<dbReference type="InterPro" id="IPR050789">
    <property type="entry name" value="Diverse_Enzym_Activities"/>
</dbReference>
<dbReference type="Gene3D" id="3.40.710.10">
    <property type="entry name" value="DD-peptidase/beta-lactamase superfamily"/>
    <property type="match status" value="1"/>
</dbReference>
<keyword evidence="3" id="KW-1185">Reference proteome</keyword>